<dbReference type="PANTHER" id="PTHR46480:SF1">
    <property type="entry name" value="VOLTAGE-GATED HYDROGEN CHANNEL 1"/>
    <property type="match status" value="1"/>
</dbReference>
<keyword evidence="6 12" id="KW-1133">Transmembrane helix</keyword>
<sequence length="218" mass="24262">MSEEQPLLLDAESGTGNNNWDDVRHTERTWRGRTRELLESQPLHKSVLALIVVDAACVLADLGYTFLSDSCSPELDLPLWLEVLANISLTITTLFLIEIPLALWAFGARYFNPFGSVIHASLHLFDAMVIATTFILEVVLRGRERELAGLLVVLRLWRLVKLVGGITVGAGEIGEEDAKELAQIRQQLSASRSELAAIRSENQELRRRLGTLEQSTSD</sequence>
<feature type="transmembrane region" description="Helical" evidence="12">
    <location>
        <begin position="118"/>
        <end position="140"/>
    </location>
</feature>
<evidence type="ECO:0000313" key="13">
    <source>
        <dbReference type="EMBL" id="KAL0947021.1"/>
    </source>
</evidence>
<keyword evidence="5" id="KW-0851">Voltage-gated channel</keyword>
<evidence type="ECO:0000256" key="4">
    <source>
        <dbReference type="ARBA" id="ARBA00022692"/>
    </source>
</evidence>
<reference evidence="14" key="1">
    <citation type="submission" date="2024-06" db="EMBL/GenBank/DDBJ databases">
        <title>Multi-omics analyses provide insights into the biosynthesis of the anticancer antibiotic pleurotin in Hohenbuehelia grisea.</title>
        <authorList>
            <person name="Weaver J.A."/>
            <person name="Alberti F."/>
        </authorList>
    </citation>
    <scope>NUCLEOTIDE SEQUENCE [LARGE SCALE GENOMIC DNA]</scope>
    <source>
        <strain evidence="14">T-177</strain>
    </source>
</reference>
<gene>
    <name evidence="13" type="ORF">HGRIS_013165</name>
</gene>
<evidence type="ECO:0000256" key="2">
    <source>
        <dbReference type="ARBA" id="ARBA00022448"/>
    </source>
</evidence>
<proteinExistence type="predicted"/>
<name>A0ABR3IUV9_9AGAR</name>
<evidence type="ECO:0000256" key="10">
    <source>
        <dbReference type="SAM" id="Coils"/>
    </source>
</evidence>
<keyword evidence="9" id="KW-0407">Ion channel</keyword>
<evidence type="ECO:0000256" key="5">
    <source>
        <dbReference type="ARBA" id="ARBA00022882"/>
    </source>
</evidence>
<dbReference type="Proteomes" id="UP001556367">
    <property type="component" value="Unassembled WGS sequence"/>
</dbReference>
<accession>A0ABR3IUV9</accession>
<dbReference type="InterPro" id="IPR031846">
    <property type="entry name" value="Hvcn1"/>
</dbReference>
<keyword evidence="4 12" id="KW-0812">Transmembrane</keyword>
<evidence type="ECO:0000256" key="1">
    <source>
        <dbReference type="ARBA" id="ARBA00004651"/>
    </source>
</evidence>
<feature type="coiled-coil region" evidence="10">
    <location>
        <begin position="181"/>
        <end position="215"/>
    </location>
</feature>
<comment type="caution">
    <text evidence="13">The sequence shown here is derived from an EMBL/GenBank/DDBJ whole genome shotgun (WGS) entry which is preliminary data.</text>
</comment>
<feature type="region of interest" description="Disordered" evidence="11">
    <location>
        <begin position="1"/>
        <end position="23"/>
    </location>
</feature>
<keyword evidence="2" id="KW-0813">Transport</keyword>
<evidence type="ECO:0000256" key="9">
    <source>
        <dbReference type="ARBA" id="ARBA00023303"/>
    </source>
</evidence>
<evidence type="ECO:0000256" key="3">
    <source>
        <dbReference type="ARBA" id="ARBA00022475"/>
    </source>
</evidence>
<feature type="transmembrane region" description="Helical" evidence="12">
    <location>
        <begin position="47"/>
        <end position="67"/>
    </location>
</feature>
<comment type="subcellular location">
    <subcellularLocation>
        <location evidence="1">Cell membrane</location>
        <topology evidence="1">Multi-pass membrane protein</topology>
    </subcellularLocation>
</comment>
<protein>
    <recommendedName>
        <fullName evidence="15">Voltage-gated hydrogen channel 1</fullName>
    </recommendedName>
</protein>
<evidence type="ECO:0000256" key="6">
    <source>
        <dbReference type="ARBA" id="ARBA00022989"/>
    </source>
</evidence>
<evidence type="ECO:0000313" key="14">
    <source>
        <dbReference type="Proteomes" id="UP001556367"/>
    </source>
</evidence>
<keyword evidence="8 12" id="KW-0472">Membrane</keyword>
<evidence type="ECO:0000256" key="11">
    <source>
        <dbReference type="SAM" id="MobiDB-lite"/>
    </source>
</evidence>
<keyword evidence="7" id="KW-0406">Ion transport</keyword>
<feature type="transmembrane region" description="Helical" evidence="12">
    <location>
        <begin position="79"/>
        <end position="106"/>
    </location>
</feature>
<keyword evidence="14" id="KW-1185">Reference proteome</keyword>
<keyword evidence="10" id="KW-0175">Coiled coil</keyword>
<evidence type="ECO:0000256" key="7">
    <source>
        <dbReference type="ARBA" id="ARBA00023065"/>
    </source>
</evidence>
<dbReference type="EMBL" id="JASNQZ010000015">
    <property type="protein sequence ID" value="KAL0947021.1"/>
    <property type="molecule type" value="Genomic_DNA"/>
</dbReference>
<dbReference type="PANTHER" id="PTHR46480">
    <property type="entry name" value="F20B24.22"/>
    <property type="match status" value="1"/>
</dbReference>
<dbReference type="InterPro" id="IPR027359">
    <property type="entry name" value="Volt_channel_dom_sf"/>
</dbReference>
<evidence type="ECO:0000256" key="12">
    <source>
        <dbReference type="SAM" id="Phobius"/>
    </source>
</evidence>
<organism evidence="13 14">
    <name type="scientific">Hohenbuehelia grisea</name>
    <dbReference type="NCBI Taxonomy" id="104357"/>
    <lineage>
        <taxon>Eukaryota</taxon>
        <taxon>Fungi</taxon>
        <taxon>Dikarya</taxon>
        <taxon>Basidiomycota</taxon>
        <taxon>Agaricomycotina</taxon>
        <taxon>Agaricomycetes</taxon>
        <taxon>Agaricomycetidae</taxon>
        <taxon>Agaricales</taxon>
        <taxon>Pleurotineae</taxon>
        <taxon>Pleurotaceae</taxon>
        <taxon>Hohenbuehelia</taxon>
    </lineage>
</organism>
<evidence type="ECO:0008006" key="15">
    <source>
        <dbReference type="Google" id="ProtNLM"/>
    </source>
</evidence>
<keyword evidence="3" id="KW-1003">Cell membrane</keyword>
<evidence type="ECO:0000256" key="8">
    <source>
        <dbReference type="ARBA" id="ARBA00023136"/>
    </source>
</evidence>
<dbReference type="Gene3D" id="1.20.120.350">
    <property type="entry name" value="Voltage-gated potassium channels. Chain C"/>
    <property type="match status" value="1"/>
</dbReference>